<evidence type="ECO:0000313" key="1">
    <source>
        <dbReference type="EMBL" id="RBP27926.1"/>
    </source>
</evidence>
<gene>
    <name evidence="1" type="ORF">DET50_113127</name>
</gene>
<accession>A0A366GKX1</accession>
<comment type="caution">
    <text evidence="1">The sequence shown here is derived from an EMBL/GenBank/DDBJ whole genome shotgun (WGS) entry which is preliminary data.</text>
</comment>
<protein>
    <recommendedName>
        <fullName evidence="3">Reverse transcriptase (RNA-dependent DNA polymerase)</fullName>
    </recommendedName>
</protein>
<proteinExistence type="predicted"/>
<evidence type="ECO:0008006" key="3">
    <source>
        <dbReference type="Google" id="ProtNLM"/>
    </source>
</evidence>
<reference evidence="1 2" key="1">
    <citation type="submission" date="2018-06" db="EMBL/GenBank/DDBJ databases">
        <title>Freshwater and sediment microbial communities from various areas in North America, analyzing microbe dynamics in response to fracking.</title>
        <authorList>
            <person name="Lamendella R."/>
        </authorList>
    </citation>
    <scope>NUCLEOTIDE SEQUENCE [LARGE SCALE GENOMIC DNA]</scope>
    <source>
        <strain evidence="1 2">114J</strain>
    </source>
</reference>
<dbReference type="Proteomes" id="UP000252995">
    <property type="component" value="Unassembled WGS sequence"/>
</dbReference>
<evidence type="ECO:0000313" key="2">
    <source>
        <dbReference type="Proteomes" id="UP000252995"/>
    </source>
</evidence>
<organism evidence="1 2">
    <name type="scientific">Marinobacter pelagius</name>
    <dbReference type="NCBI Taxonomy" id="379482"/>
    <lineage>
        <taxon>Bacteria</taxon>
        <taxon>Pseudomonadati</taxon>
        <taxon>Pseudomonadota</taxon>
        <taxon>Gammaproteobacteria</taxon>
        <taxon>Pseudomonadales</taxon>
        <taxon>Marinobacteraceae</taxon>
        <taxon>Marinobacter</taxon>
    </lineage>
</organism>
<dbReference type="AlphaFoldDB" id="A0A366GKX1"/>
<sequence>MYDADQSIQQSIRELGGTYRRYSDDILLIVPNGRGAEAESVVKIELGKIRLQVNSAKTVRCRFLRKEGSLRSFSVDENFIVQDPSSTSYLGLTFDGRNMRVRDSTIARFMIKANRAIDRARIAAAARGESQLKKRQLYARLTSLGYGTAYGDAVYDQSNQVLPKGAPRLGFFKYLQLAAKVTNSDAIRTQIRQIENQVFREIDRAEKRLEKHTASG</sequence>
<dbReference type="EMBL" id="QNRO01000013">
    <property type="protein sequence ID" value="RBP27926.1"/>
    <property type="molecule type" value="Genomic_DNA"/>
</dbReference>
<name>A0A366GKX1_9GAMM</name>